<evidence type="ECO:0000313" key="3">
    <source>
        <dbReference type="EMBL" id="VAX01210.1"/>
    </source>
</evidence>
<dbReference type="Pfam" id="PF17482">
    <property type="entry name" value="Phage_sheath_1C"/>
    <property type="match status" value="1"/>
</dbReference>
<protein>
    <submittedName>
        <fullName evidence="3">Phage tail sheath protein FI</fullName>
    </submittedName>
</protein>
<name>A0A3B1ASL2_9ZZZZ</name>
<dbReference type="InterPro" id="IPR020287">
    <property type="entry name" value="Tail_sheath_C"/>
</dbReference>
<dbReference type="Gene3D" id="3.40.50.11780">
    <property type="match status" value="1"/>
</dbReference>
<dbReference type="PANTHER" id="PTHR35861">
    <property type="match status" value="1"/>
</dbReference>
<dbReference type="AlphaFoldDB" id="A0A3B1ASL2"/>
<sequence>MSVNYKTPGVYIEEISNFPPSVVAVETAIPAFIGYTEKIDYTGESLLNKPVEISSLLDYENIFGLAPSIGAFSVTVDADGNVNGDIADPNEAATARYRMANALKHFYRNGGGRCYIISMGDYSASIINSDIAAAHLLALDVLSKEDEPTLIVFPDLSGMVATLVGDATADAIAIANVRASYHGVLIQALNQCAALGDRFLIADLWDGDQAGLDGITALRNGMGTRNLKYGAVYHPYINTTLAWRWDFDNITISQLASRADDGSLIQPGAFNTVSMTDLKDHAVNANPTIYGNVRVVLDRFSVRLPPAAAIAGVYTSVDNTRGVWKSPANESLTAIRSLTVDIDNSLNDVMNIDTTGKSINPIRQFSGRGNIVWGARTLAGNDNEWRYISVRRFFNMVEESVKKSTEPFVFEPNDVNTWVKVKGMIQNFLILQWRAGALVGAKPDDAFYVQVGLGSTMTAQDILEGRMNVEIGMAVVRPAEFIILKFSHKMQES</sequence>
<dbReference type="InterPro" id="IPR052042">
    <property type="entry name" value="Tail_sheath_structural"/>
</dbReference>
<proteinExistence type="inferred from homology"/>
<reference evidence="3" key="1">
    <citation type="submission" date="2018-06" db="EMBL/GenBank/DDBJ databases">
        <authorList>
            <person name="Zhirakovskaya E."/>
        </authorList>
    </citation>
    <scope>NUCLEOTIDE SEQUENCE</scope>
</reference>
<organism evidence="3">
    <name type="scientific">hydrothermal vent metagenome</name>
    <dbReference type="NCBI Taxonomy" id="652676"/>
    <lineage>
        <taxon>unclassified sequences</taxon>
        <taxon>metagenomes</taxon>
        <taxon>ecological metagenomes</taxon>
    </lineage>
</organism>
<dbReference type="EMBL" id="UOFS01000048">
    <property type="protein sequence ID" value="VAX01210.1"/>
    <property type="molecule type" value="Genomic_DNA"/>
</dbReference>
<evidence type="ECO:0000256" key="1">
    <source>
        <dbReference type="ARBA" id="ARBA00008005"/>
    </source>
</evidence>
<accession>A0A3B1ASL2</accession>
<evidence type="ECO:0000259" key="2">
    <source>
        <dbReference type="Pfam" id="PF17482"/>
    </source>
</evidence>
<feature type="domain" description="Tail sheath protein C-terminal" evidence="2">
    <location>
        <begin position="382"/>
        <end position="486"/>
    </location>
</feature>
<dbReference type="PANTHER" id="PTHR35861:SF1">
    <property type="entry name" value="PHAGE TAIL SHEATH PROTEIN"/>
    <property type="match status" value="1"/>
</dbReference>
<gene>
    <name evidence="3" type="ORF">MNBD_GAMMA22-3089</name>
</gene>
<comment type="similarity">
    <text evidence="1">Belongs to the myoviridae tail sheath protein family.</text>
</comment>